<dbReference type="RefSeq" id="WP_186953654.1">
    <property type="nucleotide sequence ID" value="NZ_JACOFX010000004.1"/>
</dbReference>
<dbReference type="EMBL" id="JACOFX010000004">
    <property type="protein sequence ID" value="MBC3908107.1"/>
    <property type="molecule type" value="Genomic_DNA"/>
</dbReference>
<comment type="caution">
    <text evidence="1">The sequence shown here is derived from an EMBL/GenBank/DDBJ whole genome shotgun (WGS) entry which is preliminary data.</text>
</comment>
<evidence type="ECO:0000313" key="1">
    <source>
        <dbReference type="EMBL" id="MBC3908107.1"/>
    </source>
</evidence>
<gene>
    <name evidence="1" type="ORF">H8L47_11125</name>
</gene>
<dbReference type="Proteomes" id="UP000646911">
    <property type="component" value="Unassembled WGS sequence"/>
</dbReference>
<reference evidence="1 2" key="1">
    <citation type="submission" date="2020-08" db="EMBL/GenBank/DDBJ databases">
        <title>Novel species isolated from subtropical streams in China.</title>
        <authorList>
            <person name="Lu H."/>
        </authorList>
    </citation>
    <scope>NUCLEOTIDE SEQUENCE [LARGE SCALE GENOMIC DNA]</scope>
    <source>
        <strain evidence="1 2">NL8W</strain>
    </source>
</reference>
<proteinExistence type="predicted"/>
<sequence length="143" mass="16121">MNNTFKVGFRSSPVTGVLLQDALPGLVDALTSRLATIDRENVSHQLPEVLIPSQALAGTSDDFSFLAYPISTTYPEVRENLVFTESEVLFINLFDGRVVVELNEFGMANWFFLQNLPNFYFELLKLHGIINASENPRPIREWG</sequence>
<protein>
    <submittedName>
        <fullName evidence="1">Uncharacterized protein</fullName>
    </submittedName>
</protein>
<organism evidence="1 2">
    <name type="scientific">Undibacterium umbellatum</name>
    <dbReference type="NCBI Taxonomy" id="2762300"/>
    <lineage>
        <taxon>Bacteria</taxon>
        <taxon>Pseudomonadati</taxon>
        <taxon>Pseudomonadota</taxon>
        <taxon>Betaproteobacteria</taxon>
        <taxon>Burkholderiales</taxon>
        <taxon>Oxalobacteraceae</taxon>
        <taxon>Undibacterium</taxon>
    </lineage>
</organism>
<accession>A0ABR6Z8K3</accession>
<evidence type="ECO:0000313" key="2">
    <source>
        <dbReference type="Proteomes" id="UP000646911"/>
    </source>
</evidence>
<keyword evidence="2" id="KW-1185">Reference proteome</keyword>
<name>A0ABR6Z8K3_9BURK</name>